<feature type="compositionally biased region" description="Gly residues" evidence="1">
    <location>
        <begin position="64"/>
        <end position="74"/>
    </location>
</feature>
<organism evidence="2 3">
    <name type="scientific">Malikia granosa</name>
    <dbReference type="NCBI Taxonomy" id="263067"/>
    <lineage>
        <taxon>Bacteria</taxon>
        <taxon>Pseudomonadati</taxon>
        <taxon>Pseudomonadota</taxon>
        <taxon>Betaproteobacteria</taxon>
        <taxon>Burkholderiales</taxon>
        <taxon>Comamonadaceae</taxon>
        <taxon>Malikia</taxon>
    </lineage>
</organism>
<dbReference type="RefSeq" id="WP_105747880.1">
    <property type="nucleotide sequence ID" value="NZ_PVLQ01000023.1"/>
</dbReference>
<protein>
    <recommendedName>
        <fullName evidence="4">DUF4148 domain-containing protein</fullName>
    </recommendedName>
</protein>
<sequence length="146" mass="16272">MYASKQDGQCKRSDDRQPQLLPLLAHDDKMQPDRFQQGGFMHIFKKVAISAFCVLGMSIAAAQGGPGAGGGQGKGSHWNSDNTPGWSLMTPEEREAHQQRMSSLKNREECQAYIAKHHEQMTARAKEQGRKALDQPRRDPCARINP</sequence>
<feature type="region of interest" description="Disordered" evidence="1">
    <location>
        <begin position="119"/>
        <end position="146"/>
    </location>
</feature>
<reference evidence="2 3" key="1">
    <citation type="submission" date="2018-03" db="EMBL/GenBank/DDBJ databases">
        <title>Comparative genomics illustrates the genes involved in a hyperalkaliphilic mechanisms of Serpentinomonas isolated from highly-alkaline calcium-rich serpentinized springs.</title>
        <authorList>
            <person name="Suzuki S."/>
            <person name="Ishii S."/>
            <person name="Walworth N."/>
            <person name="Bird L."/>
            <person name="Kuenen J.G."/>
            <person name="Nealson K.H."/>
        </authorList>
    </citation>
    <scope>NUCLEOTIDE SEQUENCE [LARGE SCALE GENOMIC DNA]</scope>
    <source>
        <strain evidence="2 3">P1</strain>
    </source>
</reference>
<evidence type="ECO:0000256" key="1">
    <source>
        <dbReference type="SAM" id="MobiDB-lite"/>
    </source>
</evidence>
<proteinExistence type="predicted"/>
<dbReference type="EMBL" id="PVLQ01000023">
    <property type="protein sequence ID" value="PRD65848.1"/>
    <property type="molecule type" value="Genomic_DNA"/>
</dbReference>
<dbReference type="Proteomes" id="UP000238589">
    <property type="component" value="Unassembled WGS sequence"/>
</dbReference>
<accession>A0A2S9K5Y5</accession>
<comment type="caution">
    <text evidence="2">The sequence shown here is derived from an EMBL/GenBank/DDBJ whole genome shotgun (WGS) entry which is preliminary data.</text>
</comment>
<feature type="region of interest" description="Disordered" evidence="1">
    <location>
        <begin position="63"/>
        <end position="106"/>
    </location>
</feature>
<evidence type="ECO:0008006" key="4">
    <source>
        <dbReference type="Google" id="ProtNLM"/>
    </source>
</evidence>
<name>A0A2S9K5Y5_9BURK</name>
<dbReference type="AlphaFoldDB" id="A0A2S9K5Y5"/>
<gene>
    <name evidence="2" type="ORF">C6P64_07040</name>
</gene>
<evidence type="ECO:0000313" key="2">
    <source>
        <dbReference type="EMBL" id="PRD65848.1"/>
    </source>
</evidence>
<evidence type="ECO:0000313" key="3">
    <source>
        <dbReference type="Proteomes" id="UP000238589"/>
    </source>
</evidence>
<keyword evidence="3" id="KW-1185">Reference proteome</keyword>